<dbReference type="EMBL" id="PQXM01000521">
    <property type="protein sequence ID" value="TGO71841.1"/>
    <property type="molecule type" value="Genomic_DNA"/>
</dbReference>
<accession>A0A4Z1JDM6</accession>
<evidence type="ECO:0000313" key="2">
    <source>
        <dbReference type="EMBL" id="TGO71841.1"/>
    </source>
</evidence>
<dbReference type="Proteomes" id="UP000297229">
    <property type="component" value="Unassembled WGS sequence"/>
</dbReference>
<proteinExistence type="predicted"/>
<feature type="compositionally biased region" description="Basic and acidic residues" evidence="1">
    <location>
        <begin position="1"/>
        <end position="10"/>
    </location>
</feature>
<protein>
    <submittedName>
        <fullName evidence="2">Uncharacterized protein</fullName>
    </submittedName>
</protein>
<evidence type="ECO:0000256" key="1">
    <source>
        <dbReference type="SAM" id="MobiDB-lite"/>
    </source>
</evidence>
<name>A0A4Z1JDM6_9HELO</name>
<gene>
    <name evidence="2" type="ORF">BELL_0523g00080</name>
</gene>
<sequence length="71" mass="7772">MTRKKADSKASTHAIHVSSDTESSGSDTSFVAKDNKTGKELKKMSRKFTGQLAPHLYFRDLWTTLGLNGGV</sequence>
<organism evidence="2 3">
    <name type="scientific">Botrytis elliptica</name>
    <dbReference type="NCBI Taxonomy" id="278938"/>
    <lineage>
        <taxon>Eukaryota</taxon>
        <taxon>Fungi</taxon>
        <taxon>Dikarya</taxon>
        <taxon>Ascomycota</taxon>
        <taxon>Pezizomycotina</taxon>
        <taxon>Leotiomycetes</taxon>
        <taxon>Helotiales</taxon>
        <taxon>Sclerotiniaceae</taxon>
        <taxon>Botrytis</taxon>
    </lineage>
</organism>
<evidence type="ECO:0000313" key="3">
    <source>
        <dbReference type="Proteomes" id="UP000297229"/>
    </source>
</evidence>
<keyword evidence="3" id="KW-1185">Reference proteome</keyword>
<dbReference type="AlphaFoldDB" id="A0A4Z1JDM6"/>
<feature type="compositionally biased region" description="Low complexity" evidence="1">
    <location>
        <begin position="18"/>
        <end position="29"/>
    </location>
</feature>
<comment type="caution">
    <text evidence="2">The sequence shown here is derived from an EMBL/GenBank/DDBJ whole genome shotgun (WGS) entry which is preliminary data.</text>
</comment>
<reference evidence="2 3" key="1">
    <citation type="submission" date="2017-12" db="EMBL/GenBank/DDBJ databases">
        <title>Comparative genomics of Botrytis spp.</title>
        <authorList>
            <person name="Valero-Jimenez C.A."/>
            <person name="Tapia P."/>
            <person name="Veloso J."/>
            <person name="Silva-Moreno E."/>
            <person name="Staats M."/>
            <person name="Valdes J.H."/>
            <person name="Van Kan J.A.L."/>
        </authorList>
    </citation>
    <scope>NUCLEOTIDE SEQUENCE [LARGE SCALE GENOMIC DNA]</scope>
    <source>
        <strain evidence="2 3">Be9601</strain>
    </source>
</reference>
<feature type="region of interest" description="Disordered" evidence="1">
    <location>
        <begin position="1"/>
        <end position="32"/>
    </location>
</feature>